<evidence type="ECO:0000256" key="10">
    <source>
        <dbReference type="ARBA" id="ARBA00023077"/>
    </source>
</evidence>
<dbReference type="Gene3D" id="2.40.170.20">
    <property type="entry name" value="TonB-dependent receptor, beta-barrel domain"/>
    <property type="match status" value="1"/>
</dbReference>
<keyword evidence="8" id="KW-0408">Iron</keyword>
<keyword evidence="6 14" id="KW-0812">Transmembrane</keyword>
<evidence type="ECO:0000256" key="16">
    <source>
        <dbReference type="RuleBase" id="RU003357"/>
    </source>
</evidence>
<evidence type="ECO:0000256" key="7">
    <source>
        <dbReference type="ARBA" id="ARBA00022729"/>
    </source>
</evidence>
<dbReference type="SUPFAM" id="SSF56935">
    <property type="entry name" value="Porins"/>
    <property type="match status" value="1"/>
</dbReference>
<evidence type="ECO:0000256" key="11">
    <source>
        <dbReference type="ARBA" id="ARBA00023136"/>
    </source>
</evidence>
<comment type="similarity">
    <text evidence="2 14 16">Belongs to the TonB-dependent receptor family.</text>
</comment>
<proteinExistence type="inferred from homology"/>
<protein>
    <submittedName>
        <fullName evidence="17">TonB-dependent receptor</fullName>
    </submittedName>
</protein>
<feature type="short sequence motif" description="TonB C-terminal box" evidence="15">
    <location>
        <begin position="708"/>
        <end position="725"/>
    </location>
</feature>
<evidence type="ECO:0000256" key="14">
    <source>
        <dbReference type="PROSITE-ProRule" id="PRU01360"/>
    </source>
</evidence>
<keyword evidence="18" id="KW-1185">Reference proteome</keyword>
<dbReference type="PATRIC" id="fig|1440763.5.peg.147"/>
<keyword evidence="10 16" id="KW-0798">TonB box</keyword>
<dbReference type="InterPro" id="IPR012910">
    <property type="entry name" value="Plug_dom"/>
</dbReference>
<keyword evidence="3 14" id="KW-0813">Transport</keyword>
<evidence type="ECO:0000256" key="6">
    <source>
        <dbReference type="ARBA" id="ARBA00022692"/>
    </source>
</evidence>
<dbReference type="GO" id="GO:0015344">
    <property type="term" value="F:siderophore uptake transmembrane transporter activity"/>
    <property type="evidence" value="ECO:0007669"/>
    <property type="project" value="TreeGrafter"/>
</dbReference>
<evidence type="ECO:0000256" key="3">
    <source>
        <dbReference type="ARBA" id="ARBA00022448"/>
    </source>
</evidence>
<dbReference type="InterPro" id="IPR000531">
    <property type="entry name" value="Beta-barrel_TonB"/>
</dbReference>
<dbReference type="InterPro" id="IPR037066">
    <property type="entry name" value="Plug_dom_sf"/>
</dbReference>
<dbReference type="GO" id="GO:0009279">
    <property type="term" value="C:cell outer membrane"/>
    <property type="evidence" value="ECO:0007669"/>
    <property type="project" value="UniProtKB-SubCell"/>
</dbReference>
<dbReference type="GO" id="GO:0038023">
    <property type="term" value="F:signaling receptor activity"/>
    <property type="evidence" value="ECO:0007669"/>
    <property type="project" value="InterPro"/>
</dbReference>
<evidence type="ECO:0000256" key="13">
    <source>
        <dbReference type="ARBA" id="ARBA00023237"/>
    </source>
</evidence>
<dbReference type="PANTHER" id="PTHR32552">
    <property type="entry name" value="FERRICHROME IRON RECEPTOR-RELATED"/>
    <property type="match status" value="1"/>
</dbReference>
<evidence type="ECO:0000256" key="4">
    <source>
        <dbReference type="ARBA" id="ARBA00022452"/>
    </source>
</evidence>
<dbReference type="PANTHER" id="PTHR32552:SF83">
    <property type="entry name" value="BLR3904 PROTEIN"/>
    <property type="match status" value="1"/>
</dbReference>
<dbReference type="AlphaFoldDB" id="A0A0G9HEV3"/>
<evidence type="ECO:0000313" key="17">
    <source>
        <dbReference type="EMBL" id="APG06355.1"/>
    </source>
</evidence>
<dbReference type="KEGG" id="lrz:BJI69_04705"/>
<dbReference type="Pfam" id="PF00593">
    <property type="entry name" value="TonB_dep_Rec_b-barrel"/>
    <property type="match status" value="1"/>
</dbReference>
<keyword evidence="13 14" id="KW-0998">Cell outer membrane</keyword>
<dbReference type="RefSeq" id="WP_046966269.1">
    <property type="nucleotide sequence ID" value="NZ_CP017480.1"/>
</dbReference>
<keyword evidence="12 17" id="KW-0675">Receptor</keyword>
<evidence type="ECO:0000256" key="9">
    <source>
        <dbReference type="ARBA" id="ARBA00023065"/>
    </source>
</evidence>
<dbReference type="InterPro" id="IPR010105">
    <property type="entry name" value="TonB_sidphr_rcpt"/>
</dbReference>
<keyword evidence="9" id="KW-0406">Ion transport</keyword>
<organism evidence="17 18">
    <name type="scientific">Luteibacter rhizovicinus DSM 16549</name>
    <dbReference type="NCBI Taxonomy" id="1440763"/>
    <lineage>
        <taxon>Bacteria</taxon>
        <taxon>Pseudomonadati</taxon>
        <taxon>Pseudomonadota</taxon>
        <taxon>Gammaproteobacteria</taxon>
        <taxon>Lysobacterales</taxon>
        <taxon>Rhodanobacteraceae</taxon>
        <taxon>Luteibacter</taxon>
    </lineage>
</organism>
<evidence type="ECO:0000256" key="12">
    <source>
        <dbReference type="ARBA" id="ARBA00023170"/>
    </source>
</evidence>
<evidence type="ECO:0000256" key="15">
    <source>
        <dbReference type="PROSITE-ProRule" id="PRU10144"/>
    </source>
</evidence>
<accession>A0A0G9HEV3</accession>
<name>A0A0G9HEV3_9GAMM</name>
<evidence type="ECO:0000256" key="8">
    <source>
        <dbReference type="ARBA" id="ARBA00023004"/>
    </source>
</evidence>
<dbReference type="CDD" id="cd01347">
    <property type="entry name" value="ligand_gated_channel"/>
    <property type="match status" value="1"/>
</dbReference>
<keyword evidence="4 14" id="KW-1134">Transmembrane beta strand</keyword>
<evidence type="ECO:0000313" key="18">
    <source>
        <dbReference type="Proteomes" id="UP000182987"/>
    </source>
</evidence>
<dbReference type="Gene3D" id="2.170.130.10">
    <property type="entry name" value="TonB-dependent receptor, plug domain"/>
    <property type="match status" value="1"/>
</dbReference>
<dbReference type="GO" id="GO:0015891">
    <property type="term" value="P:siderophore transport"/>
    <property type="evidence" value="ECO:0007669"/>
    <property type="project" value="InterPro"/>
</dbReference>
<dbReference type="InterPro" id="IPR039426">
    <property type="entry name" value="TonB-dep_rcpt-like"/>
</dbReference>
<evidence type="ECO:0000256" key="1">
    <source>
        <dbReference type="ARBA" id="ARBA00004571"/>
    </source>
</evidence>
<dbReference type="PROSITE" id="PS01156">
    <property type="entry name" value="TONB_DEPENDENT_REC_2"/>
    <property type="match status" value="1"/>
</dbReference>
<keyword evidence="11 14" id="KW-0472">Membrane</keyword>
<dbReference type="Pfam" id="PF07715">
    <property type="entry name" value="Plug"/>
    <property type="match status" value="1"/>
</dbReference>
<evidence type="ECO:0000256" key="2">
    <source>
        <dbReference type="ARBA" id="ARBA00009810"/>
    </source>
</evidence>
<dbReference type="InterPro" id="IPR036942">
    <property type="entry name" value="Beta-barrel_TonB_sf"/>
</dbReference>
<reference evidence="18" key="1">
    <citation type="submission" date="2016-09" db="EMBL/GenBank/DDBJ databases">
        <authorList>
            <person name="Lysoe E."/>
        </authorList>
    </citation>
    <scope>NUCLEOTIDE SEQUENCE [LARGE SCALE GENOMIC DNA]</scope>
    <source>
        <strain evidence="18">LJ96T</strain>
    </source>
</reference>
<dbReference type="EMBL" id="CP017480">
    <property type="protein sequence ID" value="APG06355.1"/>
    <property type="molecule type" value="Genomic_DNA"/>
</dbReference>
<comment type="subcellular location">
    <subcellularLocation>
        <location evidence="1 14">Cell outer membrane</location>
        <topology evidence="1 14">Multi-pass membrane protein</topology>
    </subcellularLocation>
</comment>
<keyword evidence="7" id="KW-0732">Signal</keyword>
<dbReference type="Proteomes" id="UP000182987">
    <property type="component" value="Chromosome"/>
</dbReference>
<sequence>MTFSRTPLALALLSMLGVAHAADDTAPQKARTLSTVDVNATTTTGYQAADSQLDTFGSFGNAPLHDTPAAITVITRAQIDDRQPRTLSELVRGDSAINDNYAPAGYYQDVSIRGFPLDLATGFRFNGMIMSAEQLPGLEGKERVEVLKGLGGLEAGVVEPGGLINYVSKRPADVHTVTIGTDSHGSNYEAVDLGAWFTPSFGLRVNAANEKTHAAIEHTDGRRSFVSIGADWKINEQATVQLDTDYQTSGQRSASGYQLLGGTQIPEHPSRTRLLGYEPWQRPVGIHSSNTTLRFNYRFNDSWNAQVSAGHSHTVIDDNVAFAYGCFYAASCASGATPGYFFAPNGDYDVYDFRSPDDTRQNDEVRAVLTGSFATGAIDHEVNVGASAFRRTVDQRAYVYDYVGTANIDDRTPPYFDPSPNEPGPSERRLTSWQRTLFAIDRIHLGETWQVLAGARLVKLDERAYDDTGALERDTRMTKTLPQAAVLWQPTVPLTTYISYGEGLSLGREAPYWTSNGGTTLAPLQSRQVEAGVKYALSDALDLQAAVYRIRQAYQFARPDDTAEGFTFVQQGQEVHTGIELNLAGRVTDNLRLTASANVIRARAENTGTPDYEDHQVVNVPRWRTAVYADYTLPFAPKWALLGGWRYAGTNVATPNGDTRVPAYHVFDAGLRFITAVGGHAMTWRLNVDNVFNHFYWRDTGTSGGDSYLFPGMPRLARLSMTYDF</sequence>
<evidence type="ECO:0000256" key="5">
    <source>
        <dbReference type="ARBA" id="ARBA00022496"/>
    </source>
</evidence>
<dbReference type="STRING" id="1440763.BJI69_04705"/>
<dbReference type="PROSITE" id="PS52016">
    <property type="entry name" value="TONB_DEPENDENT_REC_3"/>
    <property type="match status" value="1"/>
</dbReference>
<gene>
    <name evidence="17" type="ORF">BJI69_04705</name>
</gene>
<dbReference type="NCBIfam" id="TIGR01783">
    <property type="entry name" value="TonB-siderophor"/>
    <property type="match status" value="1"/>
</dbReference>
<dbReference type="OrthoDB" id="8732650at2"/>
<dbReference type="InterPro" id="IPR010917">
    <property type="entry name" value="TonB_rcpt_CS"/>
</dbReference>
<keyword evidence="5" id="KW-0410">Iron transport</keyword>